<dbReference type="Pfam" id="PF13459">
    <property type="entry name" value="Fer4_15"/>
    <property type="match status" value="1"/>
</dbReference>
<evidence type="ECO:0000256" key="6">
    <source>
        <dbReference type="ARBA" id="ARBA00022643"/>
    </source>
</evidence>
<keyword evidence="8" id="KW-0408">Iron</keyword>
<dbReference type="SUPFAM" id="SSF142019">
    <property type="entry name" value="Nqo1 FMN-binding domain-like"/>
    <property type="match status" value="1"/>
</dbReference>
<gene>
    <name evidence="11" type="ORF">GCM10010170_006930</name>
</gene>
<dbReference type="InterPro" id="IPR011538">
    <property type="entry name" value="Nuo51_FMN-bd"/>
</dbReference>
<dbReference type="SUPFAM" id="SSF142984">
    <property type="entry name" value="Nqo1 middle domain-like"/>
    <property type="match status" value="1"/>
</dbReference>
<dbReference type="Pfam" id="PF10589">
    <property type="entry name" value="NADH_4Fe-4S"/>
    <property type="match status" value="1"/>
</dbReference>
<dbReference type="Pfam" id="PF01512">
    <property type="entry name" value="Complex1_51K"/>
    <property type="match status" value="1"/>
</dbReference>
<name>A0ABN3FG49_9ACTN</name>
<dbReference type="EMBL" id="BAAARV010000005">
    <property type="protein sequence ID" value="GAA2329502.1"/>
    <property type="molecule type" value="Genomic_DNA"/>
</dbReference>
<evidence type="ECO:0000256" key="3">
    <source>
        <dbReference type="ARBA" id="ARBA00007523"/>
    </source>
</evidence>
<comment type="caution">
    <text evidence="11">The sequence shown here is derived from an EMBL/GenBank/DDBJ whole genome shotgun (WGS) entry which is preliminary data.</text>
</comment>
<dbReference type="Gene3D" id="1.20.1440.230">
    <property type="entry name" value="NADH-ubiquinone oxidoreductase 51kDa subunit, iron-sulphur binding domain"/>
    <property type="match status" value="1"/>
</dbReference>
<dbReference type="InterPro" id="IPR050837">
    <property type="entry name" value="ComplexI_51kDa_subunit"/>
</dbReference>
<feature type="domain" description="4Fe-4S ferredoxin-type" evidence="10">
    <location>
        <begin position="435"/>
        <end position="463"/>
    </location>
</feature>
<evidence type="ECO:0000256" key="7">
    <source>
        <dbReference type="ARBA" id="ARBA00022723"/>
    </source>
</evidence>
<evidence type="ECO:0000256" key="4">
    <source>
        <dbReference type="ARBA" id="ARBA00022485"/>
    </source>
</evidence>
<keyword evidence="9" id="KW-0411">Iron-sulfur</keyword>
<keyword evidence="4" id="KW-0004">4Fe-4S</keyword>
<protein>
    <submittedName>
        <fullName evidence="11">NADH-quinone oxidoreductase subunit NuoF family protein</fullName>
    </submittedName>
</protein>
<dbReference type="PANTHER" id="PTHR11780:SF10">
    <property type="entry name" value="NADH DEHYDROGENASE [UBIQUINONE] FLAVOPROTEIN 1, MITOCHONDRIAL"/>
    <property type="match status" value="1"/>
</dbReference>
<evidence type="ECO:0000256" key="1">
    <source>
        <dbReference type="ARBA" id="ARBA00001917"/>
    </source>
</evidence>
<dbReference type="PROSITE" id="PS51379">
    <property type="entry name" value="4FE4S_FER_2"/>
    <property type="match status" value="1"/>
</dbReference>
<dbReference type="SUPFAM" id="SSF54862">
    <property type="entry name" value="4Fe-4S ferredoxins"/>
    <property type="match status" value="1"/>
</dbReference>
<keyword evidence="12" id="KW-1185">Reference proteome</keyword>
<dbReference type="Gene3D" id="3.10.20.600">
    <property type="match status" value="1"/>
</dbReference>
<evidence type="ECO:0000313" key="12">
    <source>
        <dbReference type="Proteomes" id="UP001501444"/>
    </source>
</evidence>
<sequence length="500" mass="51012">MSLRARAERKSGAAAVPTVLAIGPARLTAGLDRAERLDLRAHQLVHGPVGPLSQRTLVELAEGVKLTGRGGAGFPFAKKVRAVAVAVERRGLAPFVVVNATEGEPAAWKDKVLLTRAPHLILDGAALVAWALRAVEIVLCVADDGVGESSLLAAVAERDLPVPARVVRVPHRFISGEGGALVQGINGLPHIPPGIKRRASEGGVVGQPTLLSNAETFAQLAIAARVGPRRYREAGNADEPGTVLLSVTGSARHPAVVECPTGTPLADVLDLCAVPAGPAVLSGGFHGRWLDMAAASRAEVSRRGMAAAGGSLGAGIVLPLGPDTCPVGEVARVVRYLAAESAGQCGPCRLGLPDLSRAVDGLASGAGDPAVVRAAAAGVKGRGACSHPDGTAGFATSALEVFAEDLARHARSGDCGRPVAGVLPVPAARDEGGNRRLHVDWSRCDGHGLCADVAPDLIRLDGNGYPALLDAPVPVRLEPVATQAVAMCPALALRMAAPKH</sequence>
<accession>A0ABN3FG49</accession>
<dbReference type="SMART" id="SM00928">
    <property type="entry name" value="NADH_4Fe-4S"/>
    <property type="match status" value="1"/>
</dbReference>
<dbReference type="SUPFAM" id="SSF140490">
    <property type="entry name" value="Nqo1C-terminal domain-like"/>
    <property type="match status" value="1"/>
</dbReference>
<keyword evidence="7" id="KW-0479">Metal-binding</keyword>
<dbReference type="PANTHER" id="PTHR11780">
    <property type="entry name" value="NADH-UBIQUINONE OXIDOREDUCTASE FLAVOPROTEIN 1 NDUFV1"/>
    <property type="match status" value="1"/>
</dbReference>
<dbReference type="InterPro" id="IPR037207">
    <property type="entry name" value="Nuop51_4Fe4S-bd_sf"/>
</dbReference>
<comment type="cofactor">
    <cofactor evidence="1">
        <name>FMN</name>
        <dbReference type="ChEBI" id="CHEBI:58210"/>
    </cofactor>
</comment>
<evidence type="ECO:0000313" key="11">
    <source>
        <dbReference type="EMBL" id="GAA2329502.1"/>
    </source>
</evidence>
<proteinExistence type="inferred from homology"/>
<evidence type="ECO:0000259" key="10">
    <source>
        <dbReference type="PROSITE" id="PS51379"/>
    </source>
</evidence>
<comment type="cofactor">
    <cofactor evidence="2">
        <name>[4Fe-4S] cluster</name>
        <dbReference type="ChEBI" id="CHEBI:49883"/>
    </cofactor>
</comment>
<dbReference type="Gene3D" id="3.40.50.11540">
    <property type="entry name" value="NADH-ubiquinone oxidoreductase 51kDa subunit"/>
    <property type="match status" value="1"/>
</dbReference>
<evidence type="ECO:0000256" key="9">
    <source>
        <dbReference type="ARBA" id="ARBA00023014"/>
    </source>
</evidence>
<evidence type="ECO:0000256" key="8">
    <source>
        <dbReference type="ARBA" id="ARBA00023004"/>
    </source>
</evidence>
<comment type="similarity">
    <text evidence="3">Belongs to the complex I 51 kDa subunit family.</text>
</comment>
<organism evidence="11 12">
    <name type="scientific">Dactylosporangium salmoneum</name>
    <dbReference type="NCBI Taxonomy" id="53361"/>
    <lineage>
        <taxon>Bacteria</taxon>
        <taxon>Bacillati</taxon>
        <taxon>Actinomycetota</taxon>
        <taxon>Actinomycetes</taxon>
        <taxon>Micromonosporales</taxon>
        <taxon>Micromonosporaceae</taxon>
        <taxon>Dactylosporangium</taxon>
    </lineage>
</organism>
<keyword evidence="6" id="KW-0288">FMN</keyword>
<dbReference type="Proteomes" id="UP001501444">
    <property type="component" value="Unassembled WGS sequence"/>
</dbReference>
<reference evidence="11 12" key="1">
    <citation type="journal article" date="2019" name="Int. J. Syst. Evol. Microbiol.">
        <title>The Global Catalogue of Microorganisms (GCM) 10K type strain sequencing project: providing services to taxonomists for standard genome sequencing and annotation.</title>
        <authorList>
            <consortium name="The Broad Institute Genomics Platform"/>
            <consortium name="The Broad Institute Genome Sequencing Center for Infectious Disease"/>
            <person name="Wu L."/>
            <person name="Ma J."/>
        </authorList>
    </citation>
    <scope>NUCLEOTIDE SEQUENCE [LARGE SCALE GENOMIC DNA]</scope>
    <source>
        <strain evidence="11 12">JCM 3272</strain>
    </source>
</reference>
<keyword evidence="5" id="KW-0285">Flavoprotein</keyword>
<dbReference type="RefSeq" id="WP_344610719.1">
    <property type="nucleotide sequence ID" value="NZ_BAAARV010000005.1"/>
</dbReference>
<evidence type="ECO:0000256" key="5">
    <source>
        <dbReference type="ARBA" id="ARBA00022630"/>
    </source>
</evidence>
<dbReference type="InterPro" id="IPR037225">
    <property type="entry name" value="Nuo51_FMN-bd_sf"/>
</dbReference>
<dbReference type="InterPro" id="IPR017896">
    <property type="entry name" value="4Fe4S_Fe-S-bd"/>
</dbReference>
<dbReference type="Gene3D" id="3.30.70.20">
    <property type="match status" value="1"/>
</dbReference>
<dbReference type="InterPro" id="IPR019575">
    <property type="entry name" value="Nuop51_4Fe4S-bd"/>
</dbReference>
<evidence type="ECO:0000256" key="2">
    <source>
        <dbReference type="ARBA" id="ARBA00001966"/>
    </source>
</evidence>